<keyword evidence="2" id="KW-1185">Reference proteome</keyword>
<evidence type="ECO:0000313" key="1">
    <source>
        <dbReference type="EMBL" id="OMO55570.1"/>
    </source>
</evidence>
<evidence type="ECO:0000313" key="2">
    <source>
        <dbReference type="Proteomes" id="UP000187203"/>
    </source>
</evidence>
<dbReference type="AlphaFoldDB" id="A0A1R3GC28"/>
<name>A0A1R3GC28_9ROSI</name>
<comment type="caution">
    <text evidence="1">The sequence shown here is derived from an EMBL/GenBank/DDBJ whole genome shotgun (WGS) entry which is preliminary data.</text>
</comment>
<dbReference type="Proteomes" id="UP000187203">
    <property type="component" value="Unassembled WGS sequence"/>
</dbReference>
<gene>
    <name evidence="1" type="ORF">COLO4_35920</name>
</gene>
<dbReference type="EMBL" id="AWUE01022923">
    <property type="protein sequence ID" value="OMO55570.1"/>
    <property type="molecule type" value="Genomic_DNA"/>
</dbReference>
<organism evidence="1 2">
    <name type="scientific">Corchorus olitorius</name>
    <dbReference type="NCBI Taxonomy" id="93759"/>
    <lineage>
        <taxon>Eukaryota</taxon>
        <taxon>Viridiplantae</taxon>
        <taxon>Streptophyta</taxon>
        <taxon>Embryophyta</taxon>
        <taxon>Tracheophyta</taxon>
        <taxon>Spermatophyta</taxon>
        <taxon>Magnoliopsida</taxon>
        <taxon>eudicotyledons</taxon>
        <taxon>Gunneridae</taxon>
        <taxon>Pentapetalae</taxon>
        <taxon>rosids</taxon>
        <taxon>malvids</taxon>
        <taxon>Malvales</taxon>
        <taxon>Malvaceae</taxon>
        <taxon>Grewioideae</taxon>
        <taxon>Apeibeae</taxon>
        <taxon>Corchorus</taxon>
    </lineage>
</organism>
<reference evidence="2" key="1">
    <citation type="submission" date="2013-09" db="EMBL/GenBank/DDBJ databases">
        <title>Corchorus olitorius genome sequencing.</title>
        <authorList>
            <person name="Alam M."/>
            <person name="Haque M.S."/>
            <person name="Islam M.S."/>
            <person name="Emdad E.M."/>
            <person name="Islam M.M."/>
            <person name="Ahmed B."/>
            <person name="Halim A."/>
            <person name="Hossen Q.M.M."/>
            <person name="Hossain M.Z."/>
            <person name="Ahmed R."/>
            <person name="Khan M.M."/>
            <person name="Islam R."/>
            <person name="Rashid M.M."/>
            <person name="Khan S.A."/>
            <person name="Rahman M.S."/>
            <person name="Alam M."/>
            <person name="Yahiya A.S."/>
            <person name="Khan M.S."/>
            <person name="Azam M.S."/>
            <person name="Haque T."/>
            <person name="Lashkar M.Z.H."/>
            <person name="Akhand A.I."/>
            <person name="Morshed G."/>
            <person name="Roy S."/>
            <person name="Uddin K.S."/>
            <person name="Rabeya T."/>
            <person name="Hossain A.S."/>
            <person name="Chowdhury A."/>
            <person name="Snigdha A.R."/>
            <person name="Mortoza M.S."/>
            <person name="Matin S.A."/>
            <person name="Hoque S.M.E."/>
            <person name="Islam M.K."/>
            <person name="Roy D.K."/>
            <person name="Haider R."/>
            <person name="Moosa M.M."/>
            <person name="Elias S.M."/>
            <person name="Hasan A.M."/>
            <person name="Jahan S."/>
            <person name="Shafiuddin M."/>
            <person name="Mahmood N."/>
            <person name="Shommy N.S."/>
        </authorList>
    </citation>
    <scope>NUCLEOTIDE SEQUENCE [LARGE SCALE GENOMIC DNA]</scope>
    <source>
        <strain evidence="2">cv. O-4</strain>
    </source>
</reference>
<accession>A0A1R3GC28</accession>
<protein>
    <submittedName>
        <fullName evidence="1">Uncharacterized protein</fullName>
    </submittedName>
</protein>
<sequence>MRIQMKYNKIPKDSYTCPTKALFTFETVPIV</sequence>
<proteinExistence type="predicted"/>